<dbReference type="SMART" id="SM01332">
    <property type="entry name" value="Cyclin_C"/>
    <property type="match status" value="1"/>
</dbReference>
<dbReference type="GO" id="GO:0051726">
    <property type="term" value="P:regulation of cell cycle"/>
    <property type="evidence" value="ECO:0007669"/>
    <property type="project" value="UniProtKB-ARBA"/>
</dbReference>
<feature type="domain" description="Cyclin-like" evidence="5">
    <location>
        <begin position="44"/>
        <end position="134"/>
    </location>
</feature>
<gene>
    <name evidence="7" type="ORF">GE061_007131</name>
</gene>
<keyword evidence="3" id="KW-0131">Cell cycle</keyword>
<dbReference type="EMBL" id="WIXP02000015">
    <property type="protein sequence ID" value="KAF6199106.1"/>
    <property type="molecule type" value="Genomic_DNA"/>
</dbReference>
<dbReference type="AlphaFoldDB" id="A0A6A4IUS7"/>
<keyword evidence="8" id="KW-1185">Reference proteome</keyword>
<dbReference type="OrthoDB" id="285802at2759"/>
<comment type="caution">
    <text evidence="7">The sequence shown here is derived from an EMBL/GenBank/DDBJ whole genome shotgun (WGS) entry which is preliminary data.</text>
</comment>
<dbReference type="InterPro" id="IPR006671">
    <property type="entry name" value="Cyclin_N"/>
</dbReference>
<dbReference type="Pfam" id="PF02984">
    <property type="entry name" value="Cyclin_C"/>
    <property type="match status" value="1"/>
</dbReference>
<dbReference type="GO" id="GO:0051301">
    <property type="term" value="P:cell division"/>
    <property type="evidence" value="ECO:0007669"/>
    <property type="project" value="UniProtKB-KW"/>
</dbReference>
<evidence type="ECO:0000256" key="3">
    <source>
        <dbReference type="ARBA" id="ARBA00023306"/>
    </source>
</evidence>
<sequence length="275" mass="31064">MPLYSWCTSPYSADIHRYYKSREEHLPRILFQSPQAGSRASLVDWMRTVAEKYRLSKLTIHLAVYIIDRFMDTHNIATQKLGMVAMVSLLIASKFEDNADKTPSISSMISILAEDDRNAVTVSQAVVLEMFMLHSLNWRLGWPTAATFAEYYTLFAVVNGDKDPINTPHRSLKIVVQSSYDTFLDKTLMCVDLVNAAPSKIAATCLLAARINNMVTPPWPESLVTVTWYSYERLCSIAHFLLSLDTYDFESGYSSSSPEARSMRESLEQDSSSTP</sequence>
<evidence type="ECO:0000256" key="4">
    <source>
        <dbReference type="RuleBase" id="RU000383"/>
    </source>
</evidence>
<dbReference type="CDD" id="cd20529">
    <property type="entry name" value="CYCLIN_CCNJ-like_rpt2"/>
    <property type="match status" value="1"/>
</dbReference>
<evidence type="ECO:0000259" key="6">
    <source>
        <dbReference type="SMART" id="SM01332"/>
    </source>
</evidence>
<evidence type="ECO:0000313" key="7">
    <source>
        <dbReference type="EMBL" id="KAF6199106.1"/>
    </source>
</evidence>
<keyword evidence="2 4" id="KW-0195">Cyclin</keyword>
<organism evidence="7 8">
    <name type="scientific">Apolygus lucorum</name>
    <name type="common">Small green plant bug</name>
    <name type="synonym">Lygocoris lucorum</name>
    <dbReference type="NCBI Taxonomy" id="248454"/>
    <lineage>
        <taxon>Eukaryota</taxon>
        <taxon>Metazoa</taxon>
        <taxon>Ecdysozoa</taxon>
        <taxon>Arthropoda</taxon>
        <taxon>Hexapoda</taxon>
        <taxon>Insecta</taxon>
        <taxon>Pterygota</taxon>
        <taxon>Neoptera</taxon>
        <taxon>Paraneoptera</taxon>
        <taxon>Hemiptera</taxon>
        <taxon>Heteroptera</taxon>
        <taxon>Panheteroptera</taxon>
        <taxon>Cimicomorpha</taxon>
        <taxon>Miridae</taxon>
        <taxon>Mirini</taxon>
        <taxon>Apolygus</taxon>
    </lineage>
</organism>
<evidence type="ECO:0000259" key="5">
    <source>
        <dbReference type="SMART" id="SM00385"/>
    </source>
</evidence>
<dbReference type="SMART" id="SM00385">
    <property type="entry name" value="CYCLIN"/>
    <property type="match status" value="2"/>
</dbReference>
<evidence type="ECO:0000256" key="1">
    <source>
        <dbReference type="ARBA" id="ARBA00022618"/>
    </source>
</evidence>
<dbReference type="Pfam" id="PF00134">
    <property type="entry name" value="Cyclin_N"/>
    <property type="match status" value="1"/>
</dbReference>
<reference evidence="7" key="1">
    <citation type="journal article" date="2021" name="Mol. Ecol. Resour.">
        <title>Apolygus lucorum genome provides insights into omnivorousness and mesophyll feeding.</title>
        <authorList>
            <person name="Liu Y."/>
            <person name="Liu H."/>
            <person name="Wang H."/>
            <person name="Huang T."/>
            <person name="Liu B."/>
            <person name="Yang B."/>
            <person name="Yin L."/>
            <person name="Li B."/>
            <person name="Zhang Y."/>
            <person name="Zhang S."/>
            <person name="Jiang F."/>
            <person name="Zhang X."/>
            <person name="Ren Y."/>
            <person name="Wang B."/>
            <person name="Wang S."/>
            <person name="Lu Y."/>
            <person name="Wu K."/>
            <person name="Fan W."/>
            <person name="Wang G."/>
        </authorList>
    </citation>
    <scope>NUCLEOTIDE SEQUENCE</scope>
    <source>
        <strain evidence="7">12Hb</strain>
    </source>
</reference>
<dbReference type="PANTHER" id="PTHR10177">
    <property type="entry name" value="CYCLINS"/>
    <property type="match status" value="1"/>
</dbReference>
<dbReference type="GO" id="GO:0044772">
    <property type="term" value="P:mitotic cell cycle phase transition"/>
    <property type="evidence" value="ECO:0007669"/>
    <property type="project" value="InterPro"/>
</dbReference>
<feature type="domain" description="Cyclin C-terminal" evidence="6">
    <location>
        <begin position="143"/>
        <end position="267"/>
    </location>
</feature>
<dbReference type="GO" id="GO:0016538">
    <property type="term" value="F:cyclin-dependent protein serine/threonine kinase regulator activity"/>
    <property type="evidence" value="ECO:0007669"/>
    <property type="project" value="InterPro"/>
</dbReference>
<dbReference type="Gene3D" id="1.10.472.10">
    <property type="entry name" value="Cyclin-like"/>
    <property type="match status" value="2"/>
</dbReference>
<evidence type="ECO:0000256" key="2">
    <source>
        <dbReference type="ARBA" id="ARBA00023127"/>
    </source>
</evidence>
<dbReference type="PROSITE" id="PS00292">
    <property type="entry name" value="CYCLINS"/>
    <property type="match status" value="1"/>
</dbReference>
<dbReference type="FunFam" id="1.10.472.10:FF:000010">
    <property type="entry name" value="G1/S-specific cyclin Cln1"/>
    <property type="match status" value="1"/>
</dbReference>
<proteinExistence type="inferred from homology"/>
<dbReference type="InterPro" id="IPR046965">
    <property type="entry name" value="Cyclin_A/B-like"/>
</dbReference>
<dbReference type="InterPro" id="IPR004367">
    <property type="entry name" value="Cyclin_C-dom"/>
</dbReference>
<dbReference type="InterPro" id="IPR013763">
    <property type="entry name" value="Cyclin-like_dom"/>
</dbReference>
<feature type="domain" description="Cyclin-like" evidence="5">
    <location>
        <begin position="163"/>
        <end position="243"/>
    </location>
</feature>
<comment type="similarity">
    <text evidence="4">Belongs to the cyclin family.</text>
</comment>
<accession>A0A6A4IUS7</accession>
<dbReference type="Proteomes" id="UP000466442">
    <property type="component" value="Unassembled WGS sequence"/>
</dbReference>
<dbReference type="CDD" id="cd20528">
    <property type="entry name" value="CYCLIN_CCNJ-like_rpt1"/>
    <property type="match status" value="1"/>
</dbReference>
<dbReference type="PIRSF" id="PIRSF001771">
    <property type="entry name" value="Cyclin_A_B_D_E"/>
    <property type="match status" value="1"/>
</dbReference>
<name>A0A6A4IUS7_APOLU</name>
<dbReference type="InterPro" id="IPR039361">
    <property type="entry name" value="Cyclin"/>
</dbReference>
<protein>
    <submittedName>
        <fullName evidence="7">Uncharacterized protein</fullName>
    </submittedName>
</protein>
<dbReference type="InterPro" id="IPR036915">
    <property type="entry name" value="Cyclin-like_sf"/>
</dbReference>
<dbReference type="SUPFAM" id="SSF47954">
    <property type="entry name" value="Cyclin-like"/>
    <property type="match status" value="2"/>
</dbReference>
<dbReference type="InterPro" id="IPR048258">
    <property type="entry name" value="Cyclins_cyclin-box"/>
</dbReference>
<keyword evidence="1" id="KW-0132">Cell division</keyword>
<evidence type="ECO:0000313" key="8">
    <source>
        <dbReference type="Proteomes" id="UP000466442"/>
    </source>
</evidence>